<evidence type="ECO:0000313" key="1">
    <source>
        <dbReference type="EMBL" id="KAL0366995.1"/>
    </source>
</evidence>
<reference evidence="1" key="2">
    <citation type="journal article" date="2024" name="Plant">
        <title>Genomic evolution and insights into agronomic trait innovations of Sesamum species.</title>
        <authorList>
            <person name="Miao H."/>
            <person name="Wang L."/>
            <person name="Qu L."/>
            <person name="Liu H."/>
            <person name="Sun Y."/>
            <person name="Le M."/>
            <person name="Wang Q."/>
            <person name="Wei S."/>
            <person name="Zheng Y."/>
            <person name="Lin W."/>
            <person name="Duan Y."/>
            <person name="Cao H."/>
            <person name="Xiong S."/>
            <person name="Wang X."/>
            <person name="Wei L."/>
            <person name="Li C."/>
            <person name="Ma Q."/>
            <person name="Ju M."/>
            <person name="Zhao R."/>
            <person name="Li G."/>
            <person name="Mu C."/>
            <person name="Tian Q."/>
            <person name="Mei H."/>
            <person name="Zhang T."/>
            <person name="Gao T."/>
            <person name="Zhang H."/>
        </authorList>
    </citation>
    <scope>NUCLEOTIDE SEQUENCE</scope>
    <source>
        <strain evidence="1">G02</strain>
    </source>
</reference>
<accession>A0AAW2QGL7</accession>
<dbReference type="PANTHER" id="PTHR33116">
    <property type="entry name" value="REVERSE TRANSCRIPTASE ZINC-BINDING DOMAIN-CONTAINING PROTEIN-RELATED-RELATED"/>
    <property type="match status" value="1"/>
</dbReference>
<organism evidence="1">
    <name type="scientific">Sesamum radiatum</name>
    <name type="common">Black benniseed</name>
    <dbReference type="NCBI Taxonomy" id="300843"/>
    <lineage>
        <taxon>Eukaryota</taxon>
        <taxon>Viridiplantae</taxon>
        <taxon>Streptophyta</taxon>
        <taxon>Embryophyta</taxon>
        <taxon>Tracheophyta</taxon>
        <taxon>Spermatophyta</taxon>
        <taxon>Magnoliopsida</taxon>
        <taxon>eudicotyledons</taxon>
        <taxon>Gunneridae</taxon>
        <taxon>Pentapetalae</taxon>
        <taxon>asterids</taxon>
        <taxon>lamiids</taxon>
        <taxon>Lamiales</taxon>
        <taxon>Pedaliaceae</taxon>
        <taxon>Sesamum</taxon>
    </lineage>
</organism>
<evidence type="ECO:0008006" key="2">
    <source>
        <dbReference type="Google" id="ProtNLM"/>
    </source>
</evidence>
<dbReference type="AlphaFoldDB" id="A0AAW2QGL7"/>
<name>A0AAW2QGL7_SESRA</name>
<comment type="caution">
    <text evidence="1">The sequence shown here is derived from an EMBL/GenBank/DDBJ whole genome shotgun (WGS) entry which is preliminary data.</text>
</comment>
<sequence>MIFCQATQDAMLAVARILKDFEAAFGLMVNLEKSSVAFSRNTSINLWPILASTLGVCVVDKHGEIFGLLAIVGRSKKDIFQNLIDQVWMRLHSWKCKTLSQAGKLVLLKSVVQAMPMFVMGCFLVSATTCQALESMMTDFFWHNKEARRVHWLSWDKLCRKQTNGGLGLRRLGAFNQVMLAKQLWRIITRSEALLSRMLKQKYFPSTDVLHASSSQLGFNGILGLAKMCESGRTNGFLDLGSSRL</sequence>
<gene>
    <name evidence="1" type="ORF">Sradi_3589600</name>
</gene>
<dbReference type="PANTHER" id="PTHR33116:SF86">
    <property type="entry name" value="REVERSE TRANSCRIPTASE DOMAIN-CONTAINING PROTEIN"/>
    <property type="match status" value="1"/>
</dbReference>
<reference evidence="1" key="1">
    <citation type="submission" date="2020-06" db="EMBL/GenBank/DDBJ databases">
        <authorList>
            <person name="Li T."/>
            <person name="Hu X."/>
            <person name="Zhang T."/>
            <person name="Song X."/>
            <person name="Zhang H."/>
            <person name="Dai N."/>
            <person name="Sheng W."/>
            <person name="Hou X."/>
            <person name="Wei L."/>
        </authorList>
    </citation>
    <scope>NUCLEOTIDE SEQUENCE</scope>
    <source>
        <strain evidence="1">G02</strain>
        <tissue evidence="1">Leaf</tissue>
    </source>
</reference>
<protein>
    <recommendedName>
        <fullName evidence="2">Reverse transcriptase</fullName>
    </recommendedName>
</protein>
<proteinExistence type="predicted"/>
<dbReference type="EMBL" id="JACGWJ010000015">
    <property type="protein sequence ID" value="KAL0366995.1"/>
    <property type="molecule type" value="Genomic_DNA"/>
</dbReference>